<proteinExistence type="predicted"/>
<dbReference type="PATRIC" id="fig|662479.7.peg.2359"/>
<dbReference type="Pfam" id="PF24110">
    <property type="entry name" value="DUF7385"/>
    <property type="match status" value="1"/>
</dbReference>
<keyword evidence="2" id="KW-1185">Reference proteome</keyword>
<dbReference type="EMBL" id="AOLN01000013">
    <property type="protein sequence ID" value="ELZ94268.1"/>
    <property type="molecule type" value="Genomic_DNA"/>
</dbReference>
<evidence type="ECO:0000313" key="1">
    <source>
        <dbReference type="EMBL" id="ELZ94268.1"/>
    </source>
</evidence>
<sequence length="86" mass="9635">MASDDRSPTMTAGFDIHEVRHRVKMLRDDGETMLVENRDGVACPACGDDFSQLLISKREAHSFDVDAGARFCVRRDGERLLVATHE</sequence>
<comment type="caution">
    <text evidence="1">The sequence shown here is derived from an EMBL/GenBank/DDBJ whole genome shotgun (WGS) entry which is preliminary data.</text>
</comment>
<evidence type="ECO:0008006" key="3">
    <source>
        <dbReference type="Google" id="ProtNLM"/>
    </source>
</evidence>
<dbReference type="Proteomes" id="UP000011550">
    <property type="component" value="Unassembled WGS sequence"/>
</dbReference>
<dbReference type="InterPro" id="IPR055809">
    <property type="entry name" value="DUF7385"/>
</dbReference>
<organism evidence="1 2">
    <name type="scientific">Haloferax mucosum ATCC BAA-1512</name>
    <dbReference type="NCBI Taxonomy" id="662479"/>
    <lineage>
        <taxon>Archaea</taxon>
        <taxon>Methanobacteriati</taxon>
        <taxon>Methanobacteriota</taxon>
        <taxon>Stenosarchaea group</taxon>
        <taxon>Halobacteria</taxon>
        <taxon>Halobacteriales</taxon>
        <taxon>Haloferacaceae</taxon>
        <taxon>Haloferax</taxon>
    </lineage>
</organism>
<evidence type="ECO:0000313" key="2">
    <source>
        <dbReference type="Proteomes" id="UP000011550"/>
    </source>
</evidence>
<reference evidence="1 2" key="1">
    <citation type="journal article" date="2014" name="PLoS Genet.">
        <title>Phylogenetically driven sequencing of extremely halophilic archaea reveals strategies for static and dynamic osmo-response.</title>
        <authorList>
            <person name="Becker E.A."/>
            <person name="Seitzer P.M."/>
            <person name="Tritt A."/>
            <person name="Larsen D."/>
            <person name="Krusor M."/>
            <person name="Yao A.I."/>
            <person name="Wu D."/>
            <person name="Madern D."/>
            <person name="Eisen J.A."/>
            <person name="Darling A.E."/>
            <person name="Facciotti M.T."/>
        </authorList>
    </citation>
    <scope>NUCLEOTIDE SEQUENCE [LARGE SCALE GENOMIC DNA]</scope>
    <source>
        <strain evidence="1 2">ATCC BAA-1512</strain>
    </source>
</reference>
<gene>
    <name evidence="1" type="ORF">C440_11623</name>
</gene>
<accession>M0IEJ1</accession>
<protein>
    <recommendedName>
        <fullName evidence="3">Flagella cluster protein</fullName>
    </recommendedName>
</protein>
<dbReference type="AlphaFoldDB" id="M0IEJ1"/>
<name>M0IEJ1_9EURY</name>